<dbReference type="InterPro" id="IPR052441">
    <property type="entry name" value="Armadillo-Ser/Thr_Kinase"/>
</dbReference>
<dbReference type="Pfam" id="PF14381">
    <property type="entry name" value="EDR1_CTR1_ARMC3_pept"/>
    <property type="match status" value="1"/>
</dbReference>
<dbReference type="OMA" id="LYPMQSR"/>
<keyword evidence="2" id="KW-0677">Repeat</keyword>
<evidence type="ECO:0000259" key="4">
    <source>
        <dbReference type="Pfam" id="PF04826"/>
    </source>
</evidence>
<dbReference type="PANTHER" id="PTHR46618">
    <property type="entry name" value="ARMADILLO REPEAT-CONTAINING PROTEIN 3"/>
    <property type="match status" value="1"/>
</dbReference>
<evidence type="ECO:0000256" key="1">
    <source>
        <dbReference type="ARBA" id="ARBA00010553"/>
    </source>
</evidence>
<dbReference type="Gene3D" id="1.25.10.10">
    <property type="entry name" value="Leucine-rich Repeat Variant"/>
    <property type="match status" value="3"/>
</dbReference>
<dbReference type="InterPro" id="IPR011989">
    <property type="entry name" value="ARM-like"/>
</dbReference>
<feature type="domain" description="Armadillo repeat-containing" evidence="4">
    <location>
        <begin position="108"/>
        <end position="267"/>
    </location>
</feature>
<dbReference type="AlphaFoldDB" id="T1IY27"/>
<dbReference type="HOGENOM" id="CLU_018048_0_0_1"/>
<feature type="domain" description="EDR1/CTR1/ARMC3-like peptidase-like" evidence="5">
    <location>
        <begin position="594"/>
        <end position="770"/>
    </location>
</feature>
<dbReference type="eggNOG" id="KOG0167">
    <property type="taxonomic scope" value="Eukaryota"/>
</dbReference>
<feature type="repeat" description="ARM" evidence="3">
    <location>
        <begin position="354"/>
        <end position="382"/>
    </location>
</feature>
<dbReference type="Pfam" id="PF04826">
    <property type="entry name" value="Arm_2"/>
    <property type="match status" value="1"/>
</dbReference>
<accession>T1IY27</accession>
<dbReference type="InterPro" id="IPR016024">
    <property type="entry name" value="ARM-type_fold"/>
</dbReference>
<evidence type="ECO:0000259" key="5">
    <source>
        <dbReference type="Pfam" id="PF14381"/>
    </source>
</evidence>
<reference evidence="7" key="1">
    <citation type="submission" date="2011-05" db="EMBL/GenBank/DDBJ databases">
        <authorList>
            <person name="Richards S.R."/>
            <person name="Qu J."/>
            <person name="Jiang H."/>
            <person name="Jhangiani S.N."/>
            <person name="Agravi P."/>
            <person name="Goodspeed R."/>
            <person name="Gross S."/>
            <person name="Mandapat C."/>
            <person name="Jackson L."/>
            <person name="Mathew T."/>
            <person name="Pu L."/>
            <person name="Thornton R."/>
            <person name="Saada N."/>
            <person name="Wilczek-Boney K.B."/>
            <person name="Lee S."/>
            <person name="Kovar C."/>
            <person name="Wu Y."/>
            <person name="Scherer S.E."/>
            <person name="Worley K.C."/>
            <person name="Muzny D.M."/>
            <person name="Gibbs R."/>
        </authorList>
    </citation>
    <scope>NUCLEOTIDE SEQUENCE</scope>
    <source>
        <strain evidence="7">Brora</strain>
    </source>
</reference>
<organism evidence="6 7">
    <name type="scientific">Strigamia maritima</name>
    <name type="common">European centipede</name>
    <name type="synonym">Geophilus maritimus</name>
    <dbReference type="NCBI Taxonomy" id="126957"/>
    <lineage>
        <taxon>Eukaryota</taxon>
        <taxon>Metazoa</taxon>
        <taxon>Ecdysozoa</taxon>
        <taxon>Arthropoda</taxon>
        <taxon>Myriapoda</taxon>
        <taxon>Chilopoda</taxon>
        <taxon>Pleurostigmophora</taxon>
        <taxon>Geophilomorpha</taxon>
        <taxon>Linotaeniidae</taxon>
        <taxon>Strigamia</taxon>
    </lineage>
</organism>
<protein>
    <recommendedName>
        <fullName evidence="8">Armadillo repeat-containing protein 3</fullName>
    </recommendedName>
</protein>
<evidence type="ECO:0000313" key="6">
    <source>
        <dbReference type="EnsemblMetazoa" id="SMAR006128-PA"/>
    </source>
</evidence>
<keyword evidence="7" id="KW-1185">Reference proteome</keyword>
<dbReference type="PANTHER" id="PTHR46618:SF1">
    <property type="entry name" value="ARMADILLO REPEAT-CONTAINING PROTEIN 3"/>
    <property type="match status" value="1"/>
</dbReference>
<name>T1IY27_STRMM</name>
<comment type="similarity">
    <text evidence="1">Belongs to the eutherian X-chromosome-specific Armcx family.</text>
</comment>
<dbReference type="EMBL" id="JH431669">
    <property type="status" value="NOT_ANNOTATED_CDS"/>
    <property type="molecule type" value="Genomic_DNA"/>
</dbReference>
<dbReference type="PROSITE" id="PS50176">
    <property type="entry name" value="ARM_REPEAT"/>
    <property type="match status" value="2"/>
</dbReference>
<dbReference type="EnsemblMetazoa" id="SMAR006128-RA">
    <property type="protein sequence ID" value="SMAR006128-PA"/>
    <property type="gene ID" value="SMAR006128"/>
</dbReference>
<dbReference type="InterPro" id="IPR055164">
    <property type="entry name" value="EDR1/CTR1/ARMC3-like_pept-like"/>
</dbReference>
<evidence type="ECO:0000256" key="2">
    <source>
        <dbReference type="ARBA" id="ARBA00022737"/>
    </source>
</evidence>
<feature type="repeat" description="ARM" evidence="3">
    <location>
        <begin position="103"/>
        <end position="148"/>
    </location>
</feature>
<dbReference type="PhylomeDB" id="T1IY27"/>
<proteinExistence type="inferred from homology"/>
<evidence type="ECO:0000313" key="7">
    <source>
        <dbReference type="Proteomes" id="UP000014500"/>
    </source>
</evidence>
<evidence type="ECO:0008006" key="8">
    <source>
        <dbReference type="Google" id="ProtNLM"/>
    </source>
</evidence>
<dbReference type="SUPFAM" id="SSF48371">
    <property type="entry name" value="ARM repeat"/>
    <property type="match status" value="2"/>
</dbReference>
<dbReference type="SMART" id="SM00185">
    <property type="entry name" value="ARM"/>
    <property type="match status" value="7"/>
</dbReference>
<dbReference type="InterPro" id="IPR006911">
    <property type="entry name" value="ARM-rpt_dom"/>
</dbReference>
<reference evidence="6" key="2">
    <citation type="submission" date="2015-02" db="UniProtKB">
        <authorList>
            <consortium name="EnsemblMetazoa"/>
        </authorList>
    </citation>
    <scope>IDENTIFICATION</scope>
</reference>
<dbReference type="InterPro" id="IPR000225">
    <property type="entry name" value="Armadillo"/>
</dbReference>
<sequence length="792" mass="89031">MASQRKGAQEELQTVTFESQALSTIALLLRSTEDEIVLKSLGSIMKFVEKSDKNKAEAKSVGILEILVPHLRHSNSSIVKYACMNCGLLASLVDIRVELRRLDVIPILLDILSDSDLYEMLIIEYATLTLSSMSIDYHGRNIIMKLNGIPLIAKFLLVRDPDVQKNSVEIFSNLLQNVNAVKNLCDVGGILSLFLLLKSEFEVIQQLTFLCLVRATSKRRERVNFVDSSGLTVLMQILENKAQSEFHVDCLRVLNNCLEDPECEQYLCNNGLLALSIDVIKKTEKFEVKIWTLKVLYKLFKNTKNLKLVQNEEIERLLIGFLNSQVPAIQSASTEIIALLAHQRRWRDTLKEAGAIERLVHLLTNNDDFVRLSATVALANMTFTSYKNCNEVRDCKALNILAEFLYIPNFELQAAAAACLTNVAIVREAREDAMRANVIPGFINCLQSRDIIVQLNTCTAIAAYIGDNEARSQFLQHGIASLVKLLSLSKSEIYLKTLWIISTIGVYNDVAVALCEHGIVHLLSQHTKWQNRGNYADLVLERIFSTHLPAKYGYTGYLAPTDHISELFYDVGSWPWENKFPSLENFSVAPINPKPAILLVNFQQQTTIFSISSDDDTPSDVSSSTSIAFRTTRDPMLIECLEEVVETILPMSSIHHRVNALAKLVSDKMGGKFGIDSIHTYSPELEISYLKCKYTSNVLPIGSLTKSLFRSRALLFKAMADHIGIPCSLVRGTLRRVWNEVLLPPKRQSSDKERLTEKYIIDLIFNPGQLLPIGSIDANQYCDIRSSYISKL</sequence>
<evidence type="ECO:0000256" key="3">
    <source>
        <dbReference type="PROSITE-ProRule" id="PRU00259"/>
    </source>
</evidence>
<dbReference type="Proteomes" id="UP000014500">
    <property type="component" value="Unassembled WGS sequence"/>
</dbReference>
<dbReference type="STRING" id="126957.T1IY27"/>